<dbReference type="InterPro" id="IPR019546">
    <property type="entry name" value="TAT_signal_bac_arc"/>
</dbReference>
<accession>A0A1G7PIQ1</accession>
<dbReference type="Pfam" id="PF01408">
    <property type="entry name" value="GFO_IDH_MocA"/>
    <property type="match status" value="1"/>
</dbReference>
<reference evidence="4 5" key="1">
    <citation type="submission" date="2016-10" db="EMBL/GenBank/DDBJ databases">
        <authorList>
            <person name="de Groot N.N."/>
        </authorList>
    </citation>
    <scope>NUCLEOTIDE SEQUENCE [LARGE SCALE GENOMIC DNA]</scope>
    <source>
        <strain evidence="4 5">GAS232</strain>
    </source>
</reference>
<proteinExistence type="predicted"/>
<dbReference type="OrthoDB" id="9781966at2"/>
<evidence type="ECO:0000256" key="1">
    <source>
        <dbReference type="SAM" id="SignalP"/>
    </source>
</evidence>
<dbReference type="InterPro" id="IPR055170">
    <property type="entry name" value="GFO_IDH_MocA-like_dom"/>
</dbReference>
<dbReference type="GO" id="GO:0000166">
    <property type="term" value="F:nucleotide binding"/>
    <property type="evidence" value="ECO:0007669"/>
    <property type="project" value="InterPro"/>
</dbReference>
<dbReference type="PANTHER" id="PTHR43818:SF5">
    <property type="entry name" value="OXIDOREDUCTASE FAMILY PROTEIN"/>
    <property type="match status" value="1"/>
</dbReference>
<dbReference type="Gene3D" id="3.40.50.720">
    <property type="entry name" value="NAD(P)-binding Rossmann-like Domain"/>
    <property type="match status" value="1"/>
</dbReference>
<evidence type="ECO:0000259" key="2">
    <source>
        <dbReference type="Pfam" id="PF01408"/>
    </source>
</evidence>
<feature type="signal peptide" evidence="1">
    <location>
        <begin position="1"/>
        <end position="24"/>
    </location>
</feature>
<dbReference type="Pfam" id="PF22725">
    <property type="entry name" value="GFO_IDH_MocA_C3"/>
    <property type="match status" value="1"/>
</dbReference>
<dbReference type="RefSeq" id="WP_083346302.1">
    <property type="nucleotide sequence ID" value="NZ_LT629690.1"/>
</dbReference>
<dbReference type="PANTHER" id="PTHR43818">
    <property type="entry name" value="BCDNA.GH03377"/>
    <property type="match status" value="1"/>
</dbReference>
<keyword evidence="5" id="KW-1185">Reference proteome</keyword>
<gene>
    <name evidence="4" type="ORF">SAMN05444167_3523</name>
</gene>
<keyword evidence="1" id="KW-0732">Signal</keyword>
<dbReference type="AlphaFoldDB" id="A0A1G7PIQ1"/>
<dbReference type="InterPro" id="IPR036291">
    <property type="entry name" value="NAD(P)-bd_dom_sf"/>
</dbReference>
<dbReference type="SUPFAM" id="SSF55347">
    <property type="entry name" value="Glyceraldehyde-3-phosphate dehydrogenase-like, C-terminal domain"/>
    <property type="match status" value="1"/>
</dbReference>
<name>A0A1G7PIQ1_9BACT</name>
<feature type="chain" id="PRO_5009242258" evidence="1">
    <location>
        <begin position="25"/>
        <end position="420"/>
    </location>
</feature>
<evidence type="ECO:0000313" key="5">
    <source>
        <dbReference type="Proteomes" id="UP000182427"/>
    </source>
</evidence>
<organism evidence="4 5">
    <name type="scientific">Terriglobus roseus</name>
    <dbReference type="NCBI Taxonomy" id="392734"/>
    <lineage>
        <taxon>Bacteria</taxon>
        <taxon>Pseudomonadati</taxon>
        <taxon>Acidobacteriota</taxon>
        <taxon>Terriglobia</taxon>
        <taxon>Terriglobales</taxon>
        <taxon>Acidobacteriaceae</taxon>
        <taxon>Terriglobus</taxon>
    </lineage>
</organism>
<feature type="domain" description="Gfo/Idh/MocA-like oxidoreductase N-terminal" evidence="2">
    <location>
        <begin position="33"/>
        <end position="166"/>
    </location>
</feature>
<sequence>MDRRKFLKGTGAACGLLIVKPSTAFGYAANSAVRYGLLGCGNRGTSVATSFAKNTDARIVALGDIFPDQLAKGKQHFDQVNAALGKPAVDPKLTFHGWDAYKAMAANPNIDAVQISTPPIFHVEHLDILTAGGKHVYVEKPVGVDIPQTRRALDIAKRIDGKVSVAVGFQIRKAPPFVEIVNRIHNGDIGKIASLNGYYNSPPAVFHDVPNISQEEFRLRNWLRDKKLSGDILLEQNIHVIDVCNWIMGAHPIKADARASRKVVTTYGNTNDNYEVIFTYPGDVQFVFNSTQFNFKGFFDVAEHIFGSEGIAEAPYKGPLRILGPKAWTWSGGPAKTDSKFAADGAFNDNLAEADKMKDQDFIGSITGNKYQNQIATGVESARSCMLGRMSAELGRVATWDELMANNEAYELGLDIKKYH</sequence>
<dbReference type="InterPro" id="IPR050463">
    <property type="entry name" value="Gfo/Idh/MocA_oxidrdct_glycsds"/>
</dbReference>
<dbReference type="EMBL" id="LT629690">
    <property type="protein sequence ID" value="SDF86098.1"/>
    <property type="molecule type" value="Genomic_DNA"/>
</dbReference>
<feature type="domain" description="GFO/IDH/MocA-like oxidoreductase" evidence="3">
    <location>
        <begin position="179"/>
        <end position="312"/>
    </location>
</feature>
<dbReference type="InterPro" id="IPR000683">
    <property type="entry name" value="Gfo/Idh/MocA-like_OxRdtase_N"/>
</dbReference>
<evidence type="ECO:0000259" key="3">
    <source>
        <dbReference type="Pfam" id="PF22725"/>
    </source>
</evidence>
<dbReference type="Proteomes" id="UP000182427">
    <property type="component" value="Chromosome I"/>
</dbReference>
<dbReference type="Gene3D" id="3.30.360.10">
    <property type="entry name" value="Dihydrodipicolinate Reductase, domain 2"/>
    <property type="match status" value="1"/>
</dbReference>
<dbReference type="NCBIfam" id="TIGR01409">
    <property type="entry name" value="TAT_signal_seq"/>
    <property type="match status" value="1"/>
</dbReference>
<protein>
    <submittedName>
        <fullName evidence="4">Tat (Twin-arginine translocation) pathway signal sequence</fullName>
    </submittedName>
</protein>
<evidence type="ECO:0000313" key="4">
    <source>
        <dbReference type="EMBL" id="SDF86098.1"/>
    </source>
</evidence>
<dbReference type="SUPFAM" id="SSF51735">
    <property type="entry name" value="NAD(P)-binding Rossmann-fold domains"/>
    <property type="match status" value="1"/>
</dbReference>